<dbReference type="InterPro" id="IPR052727">
    <property type="entry name" value="Rab4/Rab5_effector"/>
</dbReference>
<dbReference type="InterPro" id="IPR023393">
    <property type="entry name" value="START-like_dom_sf"/>
</dbReference>
<dbReference type="Proteomes" id="UP001158986">
    <property type="component" value="Unassembled WGS sequence"/>
</dbReference>
<protein>
    <recommendedName>
        <fullName evidence="3">FYVE-type domain-containing protein</fullName>
    </recommendedName>
</protein>
<evidence type="ECO:0000313" key="1">
    <source>
        <dbReference type="EMBL" id="CAH0513268.1"/>
    </source>
</evidence>
<accession>A0ABN8CJI8</accession>
<gene>
    <name evidence="1" type="ORF">PBS001_LOCUS85</name>
</gene>
<keyword evidence="2" id="KW-1185">Reference proteome</keyword>
<dbReference type="EMBL" id="CAKLCB010000007">
    <property type="protein sequence ID" value="CAH0513268.1"/>
    <property type="molecule type" value="Genomic_DNA"/>
</dbReference>
<comment type="caution">
    <text evidence="1">The sequence shown here is derived from an EMBL/GenBank/DDBJ whole genome shotgun (WGS) entry which is preliminary data.</text>
</comment>
<evidence type="ECO:0000313" key="2">
    <source>
        <dbReference type="Proteomes" id="UP001158986"/>
    </source>
</evidence>
<dbReference type="Gene3D" id="3.30.530.20">
    <property type="match status" value="1"/>
</dbReference>
<dbReference type="SUPFAM" id="SSF57903">
    <property type="entry name" value="FYVE/PHD zinc finger"/>
    <property type="match status" value="1"/>
</dbReference>
<proteinExistence type="predicted"/>
<sequence length="378" mass="43165">MAIRGIPFQHLNLTAEEKQNCRDRSYQLLDRALRSYDERDGQDGNGRVTALLHHSNLDSTRWKQLKTHDKASLYLARTSSARRDCNMLGGDRKNAMIFLTVGVIEGVLEQVMLGVETPIVASLRDRKEVFAMQPVHCAVLAELEGPLETDPFQYMGIQWMAFQHGWPLKMLSSPRDFVTLVSKGTMTRANGERIGYQVVLPARLPQYPPLPGLVRMNLMHAAIFKQKEPGIVDIFVQTQMETHNALLNKVIISATWKSTMDLWRAPQLAEMKKLQWCLANCKVQRRKLQREVSFSAKDVCKKCREQAKLRRRGVGDKMSCVLCGSITCSNCRVERMLESIDERQLKMTGHLVIVCQRCMVFVQHMRPVDIVRQAQKTA</sequence>
<dbReference type="SUPFAM" id="SSF55961">
    <property type="entry name" value="Bet v1-like"/>
    <property type="match status" value="1"/>
</dbReference>
<organism evidence="1 2">
    <name type="scientific">Peronospora belbahrii</name>
    <dbReference type="NCBI Taxonomy" id="622444"/>
    <lineage>
        <taxon>Eukaryota</taxon>
        <taxon>Sar</taxon>
        <taxon>Stramenopiles</taxon>
        <taxon>Oomycota</taxon>
        <taxon>Peronosporomycetes</taxon>
        <taxon>Peronosporales</taxon>
        <taxon>Peronosporaceae</taxon>
        <taxon>Peronospora</taxon>
    </lineage>
</organism>
<reference evidence="1 2" key="1">
    <citation type="submission" date="2021-11" db="EMBL/GenBank/DDBJ databases">
        <authorList>
            <person name="Islam A."/>
            <person name="Islam S."/>
            <person name="Flora M.S."/>
            <person name="Rahman M."/>
            <person name="Ziaur R.M."/>
            <person name="Epstein J.H."/>
            <person name="Hassan M."/>
            <person name="Klassen M."/>
            <person name="Woodard K."/>
            <person name="Webb A."/>
            <person name="Webby R.J."/>
            <person name="El Zowalaty M.E."/>
        </authorList>
    </citation>
    <scope>NUCLEOTIDE SEQUENCE [LARGE SCALE GENOMIC DNA]</scope>
    <source>
        <strain evidence="1">Pbs1</strain>
    </source>
</reference>
<dbReference type="PANTHER" id="PTHR13510:SF44">
    <property type="entry name" value="RABENOSYN-5"/>
    <property type="match status" value="1"/>
</dbReference>
<name>A0ABN8CJI8_9STRA</name>
<dbReference type="InterPro" id="IPR011011">
    <property type="entry name" value="Znf_FYVE_PHD"/>
</dbReference>
<evidence type="ECO:0008006" key="3">
    <source>
        <dbReference type="Google" id="ProtNLM"/>
    </source>
</evidence>
<dbReference type="PANTHER" id="PTHR13510">
    <property type="entry name" value="FYVE-FINGER-CONTAINING RAB5 EFFECTOR PROTEIN RABENOSYN-5-RELATED"/>
    <property type="match status" value="1"/>
</dbReference>